<dbReference type="PANTHER" id="PTHR37299">
    <property type="entry name" value="TRANSCRIPTIONAL REGULATOR-RELATED"/>
    <property type="match status" value="1"/>
</dbReference>
<dbReference type="SMART" id="SM00850">
    <property type="entry name" value="LytTR"/>
    <property type="match status" value="1"/>
</dbReference>
<dbReference type="GO" id="GO:0000156">
    <property type="term" value="F:phosphorelay response regulator activity"/>
    <property type="evidence" value="ECO:0007669"/>
    <property type="project" value="InterPro"/>
</dbReference>
<dbReference type="InterPro" id="IPR046947">
    <property type="entry name" value="LytR-like"/>
</dbReference>
<dbReference type="Pfam" id="PF04397">
    <property type="entry name" value="LytTR"/>
    <property type="match status" value="1"/>
</dbReference>
<dbReference type="PANTHER" id="PTHR37299:SF1">
    <property type="entry name" value="STAGE 0 SPORULATION PROTEIN A HOMOLOG"/>
    <property type="match status" value="1"/>
</dbReference>
<dbReference type="InterPro" id="IPR007492">
    <property type="entry name" value="LytTR_DNA-bd_dom"/>
</dbReference>
<dbReference type="SMART" id="SM00448">
    <property type="entry name" value="REC"/>
    <property type="match status" value="1"/>
</dbReference>
<protein>
    <recommendedName>
        <fullName evidence="5">Two-component transcriptional response regulator, LuxR family</fullName>
    </recommendedName>
</protein>
<dbReference type="GO" id="GO:0003677">
    <property type="term" value="F:DNA binding"/>
    <property type="evidence" value="ECO:0007669"/>
    <property type="project" value="InterPro"/>
</dbReference>
<proteinExistence type="predicted"/>
<accession>A0A6J4KLA4</accession>
<dbReference type="EMBL" id="CADCTX010000253">
    <property type="protein sequence ID" value="CAA9309150.1"/>
    <property type="molecule type" value="Genomic_DNA"/>
</dbReference>
<gene>
    <name evidence="4" type="ORF">AVDCRST_MAG40-867</name>
</gene>
<dbReference type="PROSITE" id="PS50110">
    <property type="entry name" value="RESPONSE_REGULATORY"/>
    <property type="match status" value="1"/>
</dbReference>
<evidence type="ECO:0008006" key="5">
    <source>
        <dbReference type="Google" id="ProtNLM"/>
    </source>
</evidence>
<evidence type="ECO:0000256" key="1">
    <source>
        <dbReference type="PROSITE-ProRule" id="PRU00169"/>
    </source>
</evidence>
<dbReference type="AlphaFoldDB" id="A0A6J4KLA4"/>
<name>A0A6J4KLA4_9BACT</name>
<organism evidence="4">
    <name type="scientific">uncultured Gemmatimonadaceae bacterium</name>
    <dbReference type="NCBI Taxonomy" id="246130"/>
    <lineage>
        <taxon>Bacteria</taxon>
        <taxon>Pseudomonadati</taxon>
        <taxon>Gemmatimonadota</taxon>
        <taxon>Gemmatimonadia</taxon>
        <taxon>Gemmatimonadales</taxon>
        <taxon>Gemmatimonadaceae</taxon>
        <taxon>environmental samples</taxon>
    </lineage>
</organism>
<dbReference type="SUPFAM" id="SSF52172">
    <property type="entry name" value="CheY-like"/>
    <property type="match status" value="1"/>
</dbReference>
<dbReference type="Gene3D" id="3.40.50.2300">
    <property type="match status" value="1"/>
</dbReference>
<dbReference type="Pfam" id="PF00072">
    <property type="entry name" value="Response_reg"/>
    <property type="match status" value="1"/>
</dbReference>
<reference evidence="4" key="1">
    <citation type="submission" date="2020-02" db="EMBL/GenBank/DDBJ databases">
        <authorList>
            <person name="Meier V. D."/>
        </authorList>
    </citation>
    <scope>NUCLEOTIDE SEQUENCE</scope>
    <source>
        <strain evidence="4">AVDCRST_MAG40</strain>
    </source>
</reference>
<feature type="domain" description="Response regulatory" evidence="2">
    <location>
        <begin position="11"/>
        <end position="134"/>
    </location>
</feature>
<dbReference type="InterPro" id="IPR011006">
    <property type="entry name" value="CheY-like_superfamily"/>
</dbReference>
<feature type="modified residue" description="4-aspartylphosphate" evidence="1">
    <location>
        <position position="72"/>
    </location>
</feature>
<keyword evidence="1" id="KW-0597">Phosphoprotein</keyword>
<sequence length="276" mass="30529">MTPASPLPVLRVLIVDDEPLARRGLRAQIDAARLAGPPMADWSAVEVVGECATGRAAVDAIQQLAPDVVLLDVQMPDLDGLDVVKTVGADAMPVVVVVTAHNVHALRAFDAQALDYVLKPVDPARFVRALTRAARRAAERRGMDLGAAAVGAPGPRTDRYADRFLVTRGSRVVVIPTDAVDWIAADGDYVRLHVGRERHLLRERVARLTARLDPRRFVRIHRSTIVNVDRVREWRPHTNRELHIVLRDGTRLKVSRSYREEFDARFRGPAPGTVTL</sequence>
<evidence type="ECO:0000259" key="2">
    <source>
        <dbReference type="PROSITE" id="PS50110"/>
    </source>
</evidence>
<dbReference type="PROSITE" id="PS50930">
    <property type="entry name" value="HTH_LYTTR"/>
    <property type="match status" value="1"/>
</dbReference>
<feature type="domain" description="HTH LytTR-type" evidence="3">
    <location>
        <begin position="164"/>
        <end position="268"/>
    </location>
</feature>
<dbReference type="Gene3D" id="2.40.50.1020">
    <property type="entry name" value="LytTr DNA-binding domain"/>
    <property type="match status" value="1"/>
</dbReference>
<evidence type="ECO:0000313" key="4">
    <source>
        <dbReference type="EMBL" id="CAA9309150.1"/>
    </source>
</evidence>
<evidence type="ECO:0000259" key="3">
    <source>
        <dbReference type="PROSITE" id="PS50930"/>
    </source>
</evidence>
<dbReference type="InterPro" id="IPR001789">
    <property type="entry name" value="Sig_transdc_resp-reg_receiver"/>
</dbReference>